<evidence type="ECO:0000313" key="3">
    <source>
        <dbReference type="EMBL" id="CAI9775775.1"/>
    </source>
</evidence>
<accession>A0AAD1ZU42</accession>
<evidence type="ECO:0000313" key="4">
    <source>
        <dbReference type="Proteomes" id="UP000834106"/>
    </source>
</evidence>
<keyword evidence="2" id="KW-0472">Membrane</keyword>
<proteinExistence type="predicted"/>
<evidence type="ECO:0000256" key="2">
    <source>
        <dbReference type="SAM" id="Phobius"/>
    </source>
</evidence>
<name>A0AAD1ZU42_9LAMI</name>
<feature type="transmembrane region" description="Helical" evidence="2">
    <location>
        <begin position="109"/>
        <end position="127"/>
    </location>
</feature>
<dbReference type="AlphaFoldDB" id="A0AAD1ZU42"/>
<keyword evidence="4" id="KW-1185">Reference proteome</keyword>
<reference evidence="3" key="1">
    <citation type="submission" date="2023-05" db="EMBL/GenBank/DDBJ databases">
        <authorList>
            <person name="Huff M."/>
        </authorList>
    </citation>
    <scope>NUCLEOTIDE SEQUENCE</scope>
</reference>
<dbReference type="EMBL" id="OU503049">
    <property type="protein sequence ID" value="CAI9775775.1"/>
    <property type="molecule type" value="Genomic_DNA"/>
</dbReference>
<evidence type="ECO:0000256" key="1">
    <source>
        <dbReference type="SAM" id="MobiDB-lite"/>
    </source>
</evidence>
<dbReference type="Proteomes" id="UP000834106">
    <property type="component" value="Chromosome 14"/>
</dbReference>
<sequence>MQSCSSSDSDFPVRSGPLRLPSGLNTFPLNLSFGRLKKEQIPPSENKFQQRIGDLSSSKIQISRFYMDGEVLHSVGFLGKRHWTLHVDLWLVAIIYGVWLISIGPRLDALILCSLVALQILISLFGLDLKGFLRYSKVNDIHQADACKVILDKFSGSKGVVPLQKMKAEQEEGLDKEEGPYEATMNVNGEENPDGEESSAEE</sequence>
<protein>
    <submittedName>
        <fullName evidence="3">Uncharacterized protein</fullName>
    </submittedName>
</protein>
<feature type="compositionally biased region" description="Acidic residues" evidence="1">
    <location>
        <begin position="191"/>
        <end position="202"/>
    </location>
</feature>
<feature type="region of interest" description="Disordered" evidence="1">
    <location>
        <begin position="167"/>
        <end position="202"/>
    </location>
</feature>
<keyword evidence="2" id="KW-0812">Transmembrane</keyword>
<feature type="transmembrane region" description="Helical" evidence="2">
    <location>
        <begin position="83"/>
        <end position="103"/>
    </location>
</feature>
<gene>
    <name evidence="3" type="ORF">FPE_LOCUS23205</name>
</gene>
<keyword evidence="2" id="KW-1133">Transmembrane helix</keyword>
<organism evidence="3 4">
    <name type="scientific">Fraxinus pennsylvanica</name>
    <dbReference type="NCBI Taxonomy" id="56036"/>
    <lineage>
        <taxon>Eukaryota</taxon>
        <taxon>Viridiplantae</taxon>
        <taxon>Streptophyta</taxon>
        <taxon>Embryophyta</taxon>
        <taxon>Tracheophyta</taxon>
        <taxon>Spermatophyta</taxon>
        <taxon>Magnoliopsida</taxon>
        <taxon>eudicotyledons</taxon>
        <taxon>Gunneridae</taxon>
        <taxon>Pentapetalae</taxon>
        <taxon>asterids</taxon>
        <taxon>lamiids</taxon>
        <taxon>Lamiales</taxon>
        <taxon>Oleaceae</taxon>
        <taxon>Oleeae</taxon>
        <taxon>Fraxinus</taxon>
    </lineage>
</organism>